<organism evidence="3 4">
    <name type="scientific">Gloeophyllum trabeum (strain ATCC 11539 / FP-39264 / Madison 617)</name>
    <name type="common">Brown rot fungus</name>
    <dbReference type="NCBI Taxonomy" id="670483"/>
    <lineage>
        <taxon>Eukaryota</taxon>
        <taxon>Fungi</taxon>
        <taxon>Dikarya</taxon>
        <taxon>Basidiomycota</taxon>
        <taxon>Agaricomycotina</taxon>
        <taxon>Agaricomycetes</taxon>
        <taxon>Gloeophyllales</taxon>
        <taxon>Gloeophyllaceae</taxon>
        <taxon>Gloeophyllum</taxon>
    </lineage>
</organism>
<dbReference type="AlphaFoldDB" id="S7PUT3"/>
<feature type="transmembrane region" description="Helical" evidence="2">
    <location>
        <begin position="264"/>
        <end position="286"/>
    </location>
</feature>
<protein>
    <recommendedName>
        <fullName evidence="5">Amino acid transporter transmembrane domain-containing protein</fullName>
    </recommendedName>
</protein>
<dbReference type="EMBL" id="KB469312">
    <property type="protein sequence ID" value="EPQ51047.1"/>
    <property type="molecule type" value="Genomic_DNA"/>
</dbReference>
<proteinExistence type="predicted"/>
<accession>S7PUT3</accession>
<evidence type="ECO:0000313" key="3">
    <source>
        <dbReference type="EMBL" id="EPQ51047.1"/>
    </source>
</evidence>
<feature type="compositionally biased region" description="Low complexity" evidence="1">
    <location>
        <begin position="21"/>
        <end position="33"/>
    </location>
</feature>
<keyword evidence="4" id="KW-1185">Reference proteome</keyword>
<dbReference type="HOGENOM" id="CLU_028680_0_0_1"/>
<reference evidence="3 4" key="1">
    <citation type="journal article" date="2012" name="Science">
        <title>The Paleozoic origin of enzymatic lignin decomposition reconstructed from 31 fungal genomes.</title>
        <authorList>
            <person name="Floudas D."/>
            <person name="Binder M."/>
            <person name="Riley R."/>
            <person name="Barry K."/>
            <person name="Blanchette R.A."/>
            <person name="Henrissat B."/>
            <person name="Martinez A.T."/>
            <person name="Otillar R."/>
            <person name="Spatafora J.W."/>
            <person name="Yadav J.S."/>
            <person name="Aerts A."/>
            <person name="Benoit I."/>
            <person name="Boyd A."/>
            <person name="Carlson A."/>
            <person name="Copeland A."/>
            <person name="Coutinho P.M."/>
            <person name="de Vries R.P."/>
            <person name="Ferreira P."/>
            <person name="Findley K."/>
            <person name="Foster B."/>
            <person name="Gaskell J."/>
            <person name="Glotzer D."/>
            <person name="Gorecki P."/>
            <person name="Heitman J."/>
            <person name="Hesse C."/>
            <person name="Hori C."/>
            <person name="Igarashi K."/>
            <person name="Jurgens J.A."/>
            <person name="Kallen N."/>
            <person name="Kersten P."/>
            <person name="Kohler A."/>
            <person name="Kuees U."/>
            <person name="Kumar T.K.A."/>
            <person name="Kuo A."/>
            <person name="LaButti K."/>
            <person name="Larrondo L.F."/>
            <person name="Lindquist E."/>
            <person name="Ling A."/>
            <person name="Lombard V."/>
            <person name="Lucas S."/>
            <person name="Lundell T."/>
            <person name="Martin R."/>
            <person name="McLaughlin D.J."/>
            <person name="Morgenstern I."/>
            <person name="Morin E."/>
            <person name="Murat C."/>
            <person name="Nagy L.G."/>
            <person name="Nolan M."/>
            <person name="Ohm R.A."/>
            <person name="Patyshakuliyeva A."/>
            <person name="Rokas A."/>
            <person name="Ruiz-Duenas F.J."/>
            <person name="Sabat G."/>
            <person name="Salamov A."/>
            <person name="Samejima M."/>
            <person name="Schmutz J."/>
            <person name="Slot J.C."/>
            <person name="St John F."/>
            <person name="Stenlid J."/>
            <person name="Sun H."/>
            <person name="Sun S."/>
            <person name="Syed K."/>
            <person name="Tsang A."/>
            <person name="Wiebenga A."/>
            <person name="Young D."/>
            <person name="Pisabarro A."/>
            <person name="Eastwood D.C."/>
            <person name="Martin F."/>
            <person name="Cullen D."/>
            <person name="Grigoriev I.V."/>
            <person name="Hibbett D.S."/>
        </authorList>
    </citation>
    <scope>NUCLEOTIDE SEQUENCE [LARGE SCALE GENOMIC DNA]</scope>
    <source>
        <strain evidence="3 4">ATCC 11539</strain>
    </source>
</reference>
<feature type="transmembrane region" description="Helical" evidence="2">
    <location>
        <begin position="377"/>
        <end position="394"/>
    </location>
</feature>
<evidence type="ECO:0000256" key="1">
    <source>
        <dbReference type="SAM" id="MobiDB-lite"/>
    </source>
</evidence>
<feature type="transmembrane region" description="Helical" evidence="2">
    <location>
        <begin position="474"/>
        <end position="495"/>
    </location>
</feature>
<keyword evidence="2" id="KW-0812">Transmembrane</keyword>
<feature type="transmembrane region" description="Helical" evidence="2">
    <location>
        <begin position="307"/>
        <end position="329"/>
    </location>
</feature>
<dbReference type="eggNOG" id="ENOG502SA8U">
    <property type="taxonomic scope" value="Eukaryota"/>
</dbReference>
<evidence type="ECO:0000313" key="4">
    <source>
        <dbReference type="Proteomes" id="UP000030669"/>
    </source>
</evidence>
<dbReference type="STRING" id="670483.S7PUT3"/>
<dbReference type="OrthoDB" id="3259324at2759"/>
<feature type="transmembrane region" description="Helical" evidence="2">
    <location>
        <begin position="341"/>
        <end position="365"/>
    </location>
</feature>
<evidence type="ECO:0000256" key="2">
    <source>
        <dbReference type="SAM" id="Phobius"/>
    </source>
</evidence>
<dbReference type="KEGG" id="gtr:GLOTRDRAFT_118104"/>
<feature type="region of interest" description="Disordered" evidence="1">
    <location>
        <begin position="1"/>
        <end position="33"/>
    </location>
</feature>
<gene>
    <name evidence="3" type="ORF">GLOTRDRAFT_118104</name>
</gene>
<dbReference type="OMA" id="IWYMLAR"/>
<keyword evidence="2" id="KW-0472">Membrane</keyword>
<dbReference type="RefSeq" id="XP_007870490.1">
    <property type="nucleotide sequence ID" value="XM_007872299.1"/>
</dbReference>
<feature type="transmembrane region" description="Helical" evidence="2">
    <location>
        <begin position="164"/>
        <end position="182"/>
    </location>
</feature>
<feature type="transmembrane region" description="Helical" evidence="2">
    <location>
        <begin position="110"/>
        <end position="132"/>
    </location>
</feature>
<feature type="transmembrane region" description="Helical" evidence="2">
    <location>
        <begin position="406"/>
        <end position="426"/>
    </location>
</feature>
<name>S7PUT3_GLOTA</name>
<evidence type="ECO:0008006" key="5">
    <source>
        <dbReference type="Google" id="ProtNLM"/>
    </source>
</evidence>
<sequence>MDPPSSSMDRRLSTDSDLSRLDSPSGDSANSSLSSTTALVLIHDSADDGAPFDFSEDDDDFSNDLQSERVRASAVPPLPPNTVFLYLLAPYLKIGALLLPAAARGLPMRYAVPALVGFALLSALTRQVWYMLARYVRKADMEEVVLDALARGAGKEGRRRVVRALVRLGTGAARVLVAAVYLRESVEALLPLAPDMLVVPPRIVLTVILAVIVLPLTWAKTVAFRRIVCAEGISVAAYVLWMALETYAQTHGTQTSEPEPKMGALWQSITTIACAFSTALTLPLYASLKGTVQPMTTASKYSPSFKILSILSVAVATGLLLPLVVASASSNLQASGFPSTYLMALLKVAILTSSIPALVITCPAIPMPRRMRRVSDVPLSKFTIFSIVAILSLAPEQASYVLQDVMLVIVLAGSYTAPALIHIIMYQFKRPLSIVMPHTPSLPRHRSSDSTPSHDELLQRKERKLQRRRLWRRIVWDVGVWAVLLPLSVGGFAWAGGRVAGAW</sequence>
<dbReference type="GeneID" id="19300440"/>
<keyword evidence="2" id="KW-1133">Transmembrane helix</keyword>
<feature type="transmembrane region" description="Helical" evidence="2">
    <location>
        <begin position="226"/>
        <end position="244"/>
    </location>
</feature>
<feature type="transmembrane region" description="Helical" evidence="2">
    <location>
        <begin position="202"/>
        <end position="219"/>
    </location>
</feature>
<feature type="compositionally biased region" description="Basic and acidic residues" evidence="1">
    <location>
        <begin position="8"/>
        <end position="20"/>
    </location>
</feature>
<feature type="transmembrane region" description="Helical" evidence="2">
    <location>
        <begin position="83"/>
        <end position="104"/>
    </location>
</feature>
<dbReference type="Proteomes" id="UP000030669">
    <property type="component" value="Unassembled WGS sequence"/>
</dbReference>